<protein>
    <recommendedName>
        <fullName evidence="7">PSI domain-containing protein</fullName>
    </recommendedName>
</protein>
<proteinExistence type="predicted"/>
<feature type="transmembrane region" description="Helical" evidence="4">
    <location>
        <begin position="120"/>
        <end position="144"/>
    </location>
</feature>
<evidence type="ECO:0000256" key="1">
    <source>
        <dbReference type="ARBA" id="ARBA00004370"/>
    </source>
</evidence>
<dbReference type="OrthoDB" id="5427091at2759"/>
<evidence type="ECO:0008006" key="7">
    <source>
        <dbReference type="Google" id="ProtNLM"/>
    </source>
</evidence>
<evidence type="ECO:0000256" key="4">
    <source>
        <dbReference type="SAM" id="Phobius"/>
    </source>
</evidence>
<evidence type="ECO:0000313" key="6">
    <source>
        <dbReference type="Proteomes" id="UP000799766"/>
    </source>
</evidence>
<evidence type="ECO:0000313" key="5">
    <source>
        <dbReference type="EMBL" id="KAF2455603.1"/>
    </source>
</evidence>
<evidence type="ECO:0000256" key="3">
    <source>
        <dbReference type="ARBA" id="ARBA00023180"/>
    </source>
</evidence>
<accession>A0A6A6NWG4</accession>
<evidence type="ECO:0000256" key="2">
    <source>
        <dbReference type="ARBA" id="ARBA00023136"/>
    </source>
</evidence>
<reference evidence="5" key="1">
    <citation type="journal article" date="2020" name="Stud. Mycol.">
        <title>101 Dothideomycetes genomes: a test case for predicting lifestyles and emergence of pathogens.</title>
        <authorList>
            <person name="Haridas S."/>
            <person name="Albert R."/>
            <person name="Binder M."/>
            <person name="Bloem J."/>
            <person name="Labutti K."/>
            <person name="Salamov A."/>
            <person name="Andreopoulos B."/>
            <person name="Baker S."/>
            <person name="Barry K."/>
            <person name="Bills G."/>
            <person name="Bluhm B."/>
            <person name="Cannon C."/>
            <person name="Castanera R."/>
            <person name="Culley D."/>
            <person name="Daum C."/>
            <person name="Ezra D."/>
            <person name="Gonzalez J."/>
            <person name="Henrissat B."/>
            <person name="Kuo A."/>
            <person name="Liang C."/>
            <person name="Lipzen A."/>
            <person name="Lutzoni F."/>
            <person name="Magnuson J."/>
            <person name="Mondo S."/>
            <person name="Nolan M."/>
            <person name="Ohm R."/>
            <person name="Pangilinan J."/>
            <person name="Park H.-J."/>
            <person name="Ramirez L."/>
            <person name="Alfaro M."/>
            <person name="Sun H."/>
            <person name="Tritt A."/>
            <person name="Yoshinaga Y."/>
            <person name="Zwiers L.-H."/>
            <person name="Turgeon B."/>
            <person name="Goodwin S."/>
            <person name="Spatafora J."/>
            <person name="Crous P."/>
            <person name="Grigoriev I."/>
        </authorList>
    </citation>
    <scope>NUCLEOTIDE SEQUENCE</scope>
    <source>
        <strain evidence="5">ATCC 16933</strain>
    </source>
</reference>
<sequence length="225" mass="24193">MSQEGGGGSGSCSALAAAVLAESGTPPPRRTNASELISGDPEWDGRLYQCWRIQSCGACLGSSAGCGWCATSSTCLPLPSPRRPLRLLAPLSNPRICGDPSDRYELRTAGLGCAVSTRTFVTAFLTSLCTLAAVVVLIGAWKLGRWAVAAWTKMGNGVVLYGDGSWGVWKRSKQRWGWGSWKVWDWGRGGGRGGDGEATAGRRRWWGGWKMRGNGEEEERRRLLA</sequence>
<dbReference type="Proteomes" id="UP000799766">
    <property type="component" value="Unassembled WGS sequence"/>
</dbReference>
<name>A0A6A6NWG4_9PEZI</name>
<dbReference type="GO" id="GO:0016020">
    <property type="term" value="C:membrane"/>
    <property type="evidence" value="ECO:0007669"/>
    <property type="project" value="UniProtKB-SubCell"/>
</dbReference>
<gene>
    <name evidence="5" type="ORF">BDY21DRAFT_68575</name>
</gene>
<dbReference type="InterPro" id="IPR002165">
    <property type="entry name" value="Plexin_repeat"/>
</dbReference>
<keyword evidence="6" id="KW-1185">Reference proteome</keyword>
<dbReference type="Pfam" id="PF01437">
    <property type="entry name" value="PSI"/>
    <property type="match status" value="1"/>
</dbReference>
<keyword evidence="2 4" id="KW-0472">Membrane</keyword>
<keyword evidence="4" id="KW-0812">Transmembrane</keyword>
<keyword evidence="4" id="KW-1133">Transmembrane helix</keyword>
<comment type="subcellular location">
    <subcellularLocation>
        <location evidence="1">Membrane</location>
    </subcellularLocation>
</comment>
<dbReference type="AlphaFoldDB" id="A0A6A6NWG4"/>
<dbReference type="EMBL" id="MU001686">
    <property type="protein sequence ID" value="KAF2455603.1"/>
    <property type="molecule type" value="Genomic_DNA"/>
</dbReference>
<organism evidence="5 6">
    <name type="scientific">Lineolata rhizophorae</name>
    <dbReference type="NCBI Taxonomy" id="578093"/>
    <lineage>
        <taxon>Eukaryota</taxon>
        <taxon>Fungi</taxon>
        <taxon>Dikarya</taxon>
        <taxon>Ascomycota</taxon>
        <taxon>Pezizomycotina</taxon>
        <taxon>Dothideomycetes</taxon>
        <taxon>Dothideomycetes incertae sedis</taxon>
        <taxon>Lineolatales</taxon>
        <taxon>Lineolataceae</taxon>
        <taxon>Lineolata</taxon>
    </lineage>
</organism>
<keyword evidence="3" id="KW-0325">Glycoprotein</keyword>